<sequence length="114" mass="13277">MMVSFFFSCHRSGVTDCTRDYSSTHVFICFPQLSLYYQGRPSHCRGHSFSYTKAVFYQVVVIQVILLRRLYNESFPAHIVWPQLRKTSVFELPFIVQSCEQAKAVKHTSGIFLE</sequence>
<dbReference type="VEuPathDB" id="ToxoDB:TGRUB_432170"/>
<evidence type="ECO:0000313" key="1">
    <source>
        <dbReference type="EMBL" id="KFG59978.1"/>
    </source>
</evidence>
<dbReference type="EMBL" id="AFYV02002034">
    <property type="protein sequence ID" value="KFG59978.1"/>
    <property type="molecule type" value="Genomic_DNA"/>
</dbReference>
<organism evidence="1 2">
    <name type="scientific">Toxoplasma gondii RUB</name>
    <dbReference type="NCBI Taxonomy" id="935652"/>
    <lineage>
        <taxon>Eukaryota</taxon>
        <taxon>Sar</taxon>
        <taxon>Alveolata</taxon>
        <taxon>Apicomplexa</taxon>
        <taxon>Conoidasida</taxon>
        <taxon>Coccidia</taxon>
        <taxon>Eucoccidiorida</taxon>
        <taxon>Eimeriorina</taxon>
        <taxon>Sarcocystidae</taxon>
        <taxon>Toxoplasma</taxon>
    </lineage>
</organism>
<name>A0A086LTL0_TOXGO</name>
<accession>A0A086LTL0</accession>
<evidence type="ECO:0000313" key="2">
    <source>
        <dbReference type="Proteomes" id="UP000028834"/>
    </source>
</evidence>
<dbReference type="AlphaFoldDB" id="A0A086LTL0"/>
<proteinExistence type="predicted"/>
<comment type="caution">
    <text evidence="1">The sequence shown here is derived from an EMBL/GenBank/DDBJ whole genome shotgun (WGS) entry which is preliminary data.</text>
</comment>
<dbReference type="Proteomes" id="UP000028834">
    <property type="component" value="Unassembled WGS sequence"/>
</dbReference>
<reference evidence="1 2" key="1">
    <citation type="submission" date="2014-05" db="EMBL/GenBank/DDBJ databases">
        <authorList>
            <person name="Sibley D."/>
            <person name="Venepally P."/>
            <person name="Karamycheva S."/>
            <person name="Hadjithomas M."/>
            <person name="Khan A."/>
            <person name="Brunk B."/>
            <person name="Roos D."/>
            <person name="Caler E."/>
            <person name="Lorenzi H."/>
        </authorList>
    </citation>
    <scope>NUCLEOTIDE SEQUENCE [LARGE SCALE GENOMIC DNA]</scope>
    <source>
        <strain evidence="1 2">RUB</strain>
    </source>
</reference>
<protein>
    <submittedName>
        <fullName evidence="1">Uncharacterized protein</fullName>
    </submittedName>
</protein>
<gene>
    <name evidence="1" type="ORF">TGRUB_432170</name>
</gene>